<organism evidence="1">
    <name type="scientific">Arundo donax</name>
    <name type="common">Giant reed</name>
    <name type="synonym">Donax arundinaceus</name>
    <dbReference type="NCBI Taxonomy" id="35708"/>
    <lineage>
        <taxon>Eukaryota</taxon>
        <taxon>Viridiplantae</taxon>
        <taxon>Streptophyta</taxon>
        <taxon>Embryophyta</taxon>
        <taxon>Tracheophyta</taxon>
        <taxon>Spermatophyta</taxon>
        <taxon>Magnoliopsida</taxon>
        <taxon>Liliopsida</taxon>
        <taxon>Poales</taxon>
        <taxon>Poaceae</taxon>
        <taxon>PACMAD clade</taxon>
        <taxon>Arundinoideae</taxon>
        <taxon>Arundineae</taxon>
        <taxon>Arundo</taxon>
    </lineage>
</organism>
<reference evidence="1" key="1">
    <citation type="submission" date="2014-09" db="EMBL/GenBank/DDBJ databases">
        <authorList>
            <person name="Magalhaes I.L.F."/>
            <person name="Oliveira U."/>
            <person name="Santos F.R."/>
            <person name="Vidigal T.H.D.A."/>
            <person name="Brescovit A.D."/>
            <person name="Santos A.J."/>
        </authorList>
    </citation>
    <scope>NUCLEOTIDE SEQUENCE</scope>
    <source>
        <tissue evidence="1">Shoot tissue taken approximately 20 cm above the soil surface</tissue>
    </source>
</reference>
<sequence length="46" mass="5035">MHTQLRDADMATKMLCVLVAMAVVTVCCCLATSAMRSAWCSVHMLM</sequence>
<accession>A0A0A8ZRA0</accession>
<reference evidence="1" key="2">
    <citation type="journal article" date="2015" name="Data Brief">
        <title>Shoot transcriptome of the giant reed, Arundo donax.</title>
        <authorList>
            <person name="Barrero R.A."/>
            <person name="Guerrero F.D."/>
            <person name="Moolhuijzen P."/>
            <person name="Goolsby J.A."/>
            <person name="Tidwell J."/>
            <person name="Bellgard S.E."/>
            <person name="Bellgard M.I."/>
        </authorList>
    </citation>
    <scope>NUCLEOTIDE SEQUENCE</scope>
    <source>
        <tissue evidence="1">Shoot tissue taken approximately 20 cm above the soil surface</tissue>
    </source>
</reference>
<protein>
    <submittedName>
        <fullName evidence="1">Uncharacterized protein</fullName>
    </submittedName>
</protein>
<evidence type="ECO:0000313" key="1">
    <source>
        <dbReference type="EMBL" id="JAD39285.1"/>
    </source>
</evidence>
<name>A0A0A8ZRA0_ARUDO</name>
<dbReference type="AlphaFoldDB" id="A0A0A8ZRA0"/>
<dbReference type="EMBL" id="GBRH01258610">
    <property type="protein sequence ID" value="JAD39285.1"/>
    <property type="molecule type" value="Transcribed_RNA"/>
</dbReference>
<proteinExistence type="predicted"/>